<keyword evidence="2" id="KW-0547">Nucleotide-binding</keyword>
<keyword evidence="2" id="KW-0067">ATP-binding</keyword>
<keyword evidence="2" id="KW-0378">Hydrolase</keyword>
<evidence type="ECO:0000313" key="2">
    <source>
        <dbReference type="EMBL" id="VAW45868.1"/>
    </source>
</evidence>
<reference evidence="2" key="1">
    <citation type="submission" date="2018-06" db="EMBL/GenBank/DDBJ databases">
        <authorList>
            <person name="Zhirakovskaya E."/>
        </authorList>
    </citation>
    <scope>NUCLEOTIDE SEQUENCE</scope>
</reference>
<evidence type="ECO:0000259" key="1">
    <source>
        <dbReference type="Pfam" id="PF11898"/>
    </source>
</evidence>
<dbReference type="InterPro" id="IPR024590">
    <property type="entry name" value="HrpA_C"/>
</dbReference>
<protein>
    <submittedName>
        <fullName evidence="2">ATP-dependent helicase HrpA</fullName>
    </submittedName>
</protein>
<organism evidence="2">
    <name type="scientific">hydrothermal vent metagenome</name>
    <dbReference type="NCBI Taxonomy" id="652676"/>
    <lineage>
        <taxon>unclassified sequences</taxon>
        <taxon>metagenomes</taxon>
        <taxon>ecological metagenomes</taxon>
    </lineage>
</organism>
<dbReference type="EMBL" id="UOFB01000102">
    <property type="protein sequence ID" value="VAW45868.1"/>
    <property type="molecule type" value="Genomic_DNA"/>
</dbReference>
<keyword evidence="2" id="KW-0347">Helicase</keyword>
<feature type="domain" description="RNA helicase HrpA C-terminal" evidence="1">
    <location>
        <begin position="2"/>
        <end position="419"/>
    </location>
</feature>
<sequence length="422" mass="48791">YHLPLSSLNLVKPESFEWLTPGLLKEKTAFYIKSLPKALRKQFVPVPQYVALVLEEMSSDKPECYLHQLVWALNRRGSEKVTSQHFADIELLEHLTPFFVLKDERNNTLAEGGDLAALKADYQHLVDAKIQQHQSTSKSTEQEIDTWDFGDLAESQKIKHQKTEMEAYPVLQHRGGKIVLTLMSDQAEALKMHGEAVLVLIRRILADKLKYLQKKLPLQKACLCYAPYGTCQDLTEQVIDRALMQLVPEPGMIRIQRDFDATLEVARQQWIEVAHAVANQVNDVFVLHQKITKRVKGRVNPRWLGSMADVKAQLDGLIAKDFVRSTPDIWFKQIVRYLKGIEVRLEKIDQDPSKDQLAVRQIQSLLAKYEYLSHDIAYQNTPELMELRWWIEELRLSLFAQPMKTLKPVSVKRIEKMMKNLE</sequence>
<dbReference type="Pfam" id="PF11898">
    <property type="entry name" value="DUF3418"/>
    <property type="match status" value="1"/>
</dbReference>
<accession>A0A3B0VQD3</accession>
<name>A0A3B0VQD3_9ZZZZ</name>
<gene>
    <name evidence="2" type="ORF">MNBD_GAMMA04-151</name>
</gene>
<feature type="non-terminal residue" evidence="2">
    <location>
        <position position="1"/>
    </location>
</feature>
<proteinExistence type="predicted"/>
<dbReference type="GO" id="GO:0004386">
    <property type="term" value="F:helicase activity"/>
    <property type="evidence" value="ECO:0007669"/>
    <property type="project" value="UniProtKB-KW"/>
</dbReference>
<dbReference type="AlphaFoldDB" id="A0A3B0VQD3"/>